<dbReference type="EMBL" id="AC092558">
    <property type="protein sequence ID" value="AAP12992.1"/>
    <property type="molecule type" value="Genomic_DNA"/>
</dbReference>
<reference evidence="4" key="2">
    <citation type="journal article" date="2008" name="Nucleic Acids Res.">
        <title>The rice annotation project database (RAP-DB): 2008 update.</title>
        <authorList>
            <consortium name="The rice annotation project (RAP)"/>
        </authorList>
    </citation>
    <scope>GENOME REANNOTATION</scope>
    <source>
        <strain evidence="4">cv. Nipponbare</strain>
    </source>
</reference>
<gene>
    <name evidence="3" type="primary">OSJNBb0036F07.11</name>
</gene>
<dbReference type="PANTHER" id="PTHR45952:SF4">
    <property type="entry name" value="ALUMINUM INDUCED PROTEIN WITH YGL AND LRDR MOTIFS"/>
    <property type="match status" value="1"/>
</dbReference>
<dbReference type="Pfam" id="PF12481">
    <property type="entry name" value="DUF3700"/>
    <property type="match status" value="1"/>
</dbReference>
<accession>Q84MQ0</accession>
<feature type="region of interest" description="Disordered" evidence="1">
    <location>
        <begin position="25"/>
        <end position="75"/>
    </location>
</feature>
<feature type="region of interest" description="Disordered" evidence="1">
    <location>
        <begin position="313"/>
        <end position="334"/>
    </location>
</feature>
<name>Q84MQ0_ORYSJ</name>
<feature type="compositionally biased region" description="Polar residues" evidence="1">
    <location>
        <begin position="45"/>
        <end position="67"/>
    </location>
</feature>
<dbReference type="CDD" id="cd01910">
    <property type="entry name" value="Wali7"/>
    <property type="match status" value="1"/>
</dbReference>
<dbReference type="InterPro" id="IPR024286">
    <property type="entry name" value="DUF3700"/>
</dbReference>
<proteinExistence type="predicted"/>
<evidence type="ECO:0000256" key="1">
    <source>
        <dbReference type="SAM" id="MobiDB-lite"/>
    </source>
</evidence>
<dbReference type="InterPro" id="IPR029055">
    <property type="entry name" value="Ntn_hydrolases_N"/>
</dbReference>
<protein>
    <recommendedName>
        <fullName evidence="2">DUF3700 domain-containing protein</fullName>
    </recommendedName>
</protein>
<dbReference type="Proteomes" id="UP000000763">
    <property type="component" value="Chromosome 3"/>
</dbReference>
<feature type="domain" description="DUF3700" evidence="2">
    <location>
        <begin position="85"/>
        <end position="311"/>
    </location>
</feature>
<dbReference type="AlphaFoldDB" id="Q84MQ0"/>
<evidence type="ECO:0000313" key="4">
    <source>
        <dbReference type="Proteomes" id="UP000000763"/>
    </source>
</evidence>
<dbReference type="InterPro" id="IPR044828">
    <property type="entry name" value="TSJT1-like"/>
</dbReference>
<dbReference type="SUPFAM" id="SSF56235">
    <property type="entry name" value="N-terminal nucleophile aminohydrolases (Ntn hydrolases)"/>
    <property type="match status" value="1"/>
</dbReference>
<dbReference type="Gene3D" id="3.60.20.10">
    <property type="entry name" value="Glutamine Phosphoribosylpyrophosphate, subunit 1, domain 1"/>
    <property type="match status" value="1"/>
</dbReference>
<reference evidence="4" key="1">
    <citation type="journal article" date="2005" name="Nature">
        <title>The map-based sequence of the rice genome.</title>
        <authorList>
            <consortium name="International rice genome sequencing project (IRGSP)"/>
            <person name="Matsumoto T."/>
            <person name="Wu J."/>
            <person name="Kanamori H."/>
            <person name="Katayose Y."/>
            <person name="Fujisawa M."/>
            <person name="Namiki N."/>
            <person name="Mizuno H."/>
            <person name="Yamamoto K."/>
            <person name="Antonio B.A."/>
            <person name="Baba T."/>
            <person name="Sakata K."/>
            <person name="Nagamura Y."/>
            <person name="Aoki H."/>
            <person name="Arikawa K."/>
            <person name="Arita K."/>
            <person name="Bito T."/>
            <person name="Chiden Y."/>
            <person name="Fujitsuka N."/>
            <person name="Fukunaka R."/>
            <person name="Hamada M."/>
            <person name="Harada C."/>
            <person name="Hayashi A."/>
            <person name="Hijishita S."/>
            <person name="Honda M."/>
            <person name="Hosokawa S."/>
            <person name="Ichikawa Y."/>
            <person name="Idonuma A."/>
            <person name="Iijima M."/>
            <person name="Ikeda M."/>
            <person name="Ikeno M."/>
            <person name="Ito K."/>
            <person name="Ito S."/>
            <person name="Ito T."/>
            <person name="Ito Y."/>
            <person name="Ito Y."/>
            <person name="Iwabuchi A."/>
            <person name="Kamiya K."/>
            <person name="Karasawa W."/>
            <person name="Kurita K."/>
            <person name="Katagiri S."/>
            <person name="Kikuta A."/>
            <person name="Kobayashi H."/>
            <person name="Kobayashi N."/>
            <person name="Machita K."/>
            <person name="Maehara T."/>
            <person name="Masukawa M."/>
            <person name="Mizubayashi T."/>
            <person name="Mukai Y."/>
            <person name="Nagasaki H."/>
            <person name="Nagata Y."/>
            <person name="Naito S."/>
            <person name="Nakashima M."/>
            <person name="Nakama Y."/>
            <person name="Nakamichi Y."/>
            <person name="Nakamura M."/>
            <person name="Meguro A."/>
            <person name="Negishi M."/>
            <person name="Ohta I."/>
            <person name="Ohta T."/>
            <person name="Okamoto M."/>
            <person name="Ono N."/>
            <person name="Saji S."/>
            <person name="Sakaguchi M."/>
            <person name="Sakai K."/>
            <person name="Shibata M."/>
            <person name="Shimokawa T."/>
            <person name="Song J."/>
            <person name="Takazaki Y."/>
            <person name="Terasawa K."/>
            <person name="Tsugane M."/>
            <person name="Tsuji K."/>
            <person name="Ueda S."/>
            <person name="Waki K."/>
            <person name="Yamagata H."/>
            <person name="Yamamoto M."/>
            <person name="Yamamoto S."/>
            <person name="Yamane H."/>
            <person name="Yoshiki S."/>
            <person name="Yoshihara R."/>
            <person name="Yukawa K."/>
            <person name="Zhong H."/>
            <person name="Yano M."/>
            <person name="Yuan Q."/>
            <person name="Ouyang S."/>
            <person name="Liu J."/>
            <person name="Jones K.M."/>
            <person name="Gansberger K."/>
            <person name="Moffat K."/>
            <person name="Hill J."/>
            <person name="Bera J."/>
            <person name="Fadrosh D."/>
            <person name="Jin S."/>
            <person name="Johri S."/>
            <person name="Kim M."/>
            <person name="Overton L."/>
            <person name="Reardon M."/>
            <person name="Tsitrin T."/>
            <person name="Vuong H."/>
            <person name="Weaver B."/>
            <person name="Ciecko A."/>
            <person name="Tallon L."/>
            <person name="Jackson J."/>
            <person name="Pai G."/>
            <person name="Aken S.V."/>
            <person name="Utterback T."/>
            <person name="Reidmuller S."/>
            <person name="Feldblyum T."/>
            <person name="Hsiao J."/>
            <person name="Zismann V."/>
            <person name="Iobst S."/>
            <person name="de Vazeille A.R."/>
            <person name="Buell C.R."/>
            <person name="Ying K."/>
            <person name="Li Y."/>
            <person name="Lu T."/>
            <person name="Huang Y."/>
            <person name="Zhao Q."/>
            <person name="Feng Q."/>
            <person name="Zhang L."/>
            <person name="Zhu J."/>
            <person name="Weng Q."/>
            <person name="Mu J."/>
            <person name="Lu Y."/>
            <person name="Fan D."/>
            <person name="Liu Y."/>
            <person name="Guan J."/>
            <person name="Zhang Y."/>
            <person name="Yu S."/>
            <person name="Liu X."/>
            <person name="Zhang Y."/>
            <person name="Hong G."/>
            <person name="Han B."/>
            <person name="Choisne N."/>
            <person name="Demange N."/>
            <person name="Orjeda G."/>
            <person name="Samain S."/>
            <person name="Cattolico L."/>
            <person name="Pelletier E."/>
            <person name="Couloux A."/>
            <person name="Segurens B."/>
            <person name="Wincker P."/>
            <person name="D'Hont A."/>
            <person name="Scarpelli C."/>
            <person name="Weissenbach J."/>
            <person name="Salanoubat M."/>
            <person name="Quetier F."/>
            <person name="Yu Y."/>
            <person name="Kim H.R."/>
            <person name="Rambo T."/>
            <person name="Currie J."/>
            <person name="Collura K."/>
            <person name="Luo M."/>
            <person name="Yang T."/>
            <person name="Ammiraju J.S.S."/>
            <person name="Engler F."/>
            <person name="Soderlund C."/>
            <person name="Wing R.A."/>
            <person name="Palmer L.E."/>
            <person name="de la Bastide M."/>
            <person name="Spiegel L."/>
            <person name="Nascimento L."/>
            <person name="Zutavern T."/>
            <person name="O'Shaughnessy A."/>
            <person name="Dike S."/>
            <person name="Dedhia N."/>
            <person name="Preston R."/>
            <person name="Balija V."/>
            <person name="McCombie W.R."/>
            <person name="Chow T."/>
            <person name="Chen H."/>
            <person name="Chung M."/>
            <person name="Chen C."/>
            <person name="Shaw J."/>
            <person name="Wu H."/>
            <person name="Hsiao K."/>
            <person name="Chao Y."/>
            <person name="Chu M."/>
            <person name="Cheng C."/>
            <person name="Hour A."/>
            <person name="Lee P."/>
            <person name="Lin S."/>
            <person name="Lin Y."/>
            <person name="Liou J."/>
            <person name="Liu S."/>
            <person name="Hsing Y."/>
            <person name="Raghuvanshi S."/>
            <person name="Mohanty A."/>
            <person name="Bharti A.K."/>
            <person name="Gaur A."/>
            <person name="Gupta V."/>
            <person name="Kumar D."/>
            <person name="Ravi V."/>
            <person name="Vij S."/>
            <person name="Kapur A."/>
            <person name="Khurana P."/>
            <person name="Khurana P."/>
            <person name="Khurana J.P."/>
            <person name="Tyagi A.K."/>
            <person name="Gaikwad K."/>
            <person name="Singh A."/>
            <person name="Dalal V."/>
            <person name="Srivastava S."/>
            <person name="Dixit A."/>
            <person name="Pal A.K."/>
            <person name="Ghazi I.A."/>
            <person name="Yadav M."/>
            <person name="Pandit A."/>
            <person name="Bhargava A."/>
            <person name="Sureshbabu K."/>
            <person name="Batra K."/>
            <person name="Sharma T.R."/>
            <person name="Mohapatra T."/>
            <person name="Singh N.K."/>
            <person name="Messing J."/>
            <person name="Nelson A.B."/>
            <person name="Fuks G."/>
            <person name="Kavchok S."/>
            <person name="Keizer G."/>
            <person name="Linton E."/>
            <person name="Llaca V."/>
            <person name="Song R."/>
            <person name="Tanyolac B."/>
            <person name="Young S."/>
            <person name="Ho-Il K."/>
            <person name="Hahn J.H."/>
            <person name="Sangsakoo G."/>
            <person name="Vanavichit A."/>
            <person name="de Mattos Luiz.A.T."/>
            <person name="Zimmer P.D."/>
            <person name="Malone G."/>
            <person name="Dellagostin O."/>
            <person name="de Oliveira A.C."/>
            <person name="Bevan M."/>
            <person name="Bancroft I."/>
            <person name="Minx P."/>
            <person name="Cordum H."/>
            <person name="Wilson R."/>
            <person name="Cheng Z."/>
            <person name="Jin W."/>
            <person name="Jiang J."/>
            <person name="Leong S.A."/>
            <person name="Iwama H."/>
            <person name="Gojobori T."/>
            <person name="Itoh T."/>
            <person name="Niimura Y."/>
            <person name="Fujii Y."/>
            <person name="Habara T."/>
            <person name="Sakai H."/>
            <person name="Sato Y."/>
            <person name="Wilson G."/>
            <person name="Kumar K."/>
            <person name="McCouch S."/>
            <person name="Juretic N."/>
            <person name="Hoen D."/>
            <person name="Wright S."/>
            <person name="Bruskiewich R."/>
            <person name="Bureau T."/>
            <person name="Miyao A."/>
            <person name="Hirochika H."/>
            <person name="Nishikawa T."/>
            <person name="Kadowaki K."/>
            <person name="Sugiura M."/>
            <person name="Burr B."/>
            <person name="Sasaki T."/>
        </authorList>
    </citation>
    <scope>NUCLEOTIDE SEQUENCE [LARGE SCALE GENOMIC DNA]</scope>
    <source>
        <strain evidence="4">cv. Nipponbare</strain>
    </source>
</reference>
<organism evidence="3 4">
    <name type="scientific">Oryza sativa subsp. japonica</name>
    <name type="common">Rice</name>
    <dbReference type="NCBI Taxonomy" id="39947"/>
    <lineage>
        <taxon>Eukaryota</taxon>
        <taxon>Viridiplantae</taxon>
        <taxon>Streptophyta</taxon>
        <taxon>Embryophyta</taxon>
        <taxon>Tracheophyta</taxon>
        <taxon>Spermatophyta</taxon>
        <taxon>Magnoliopsida</taxon>
        <taxon>Liliopsida</taxon>
        <taxon>Poales</taxon>
        <taxon>Poaceae</taxon>
        <taxon>BOP clade</taxon>
        <taxon>Oryzoideae</taxon>
        <taxon>Oryzeae</taxon>
        <taxon>Oryzinae</taxon>
        <taxon>Oryza</taxon>
        <taxon>Oryza sativa</taxon>
    </lineage>
</organism>
<evidence type="ECO:0000313" key="3">
    <source>
        <dbReference type="EMBL" id="AAP12992.1"/>
    </source>
</evidence>
<sequence>MTKTIGGTTKINPIYLTGKIKKLPKKNLTKPTKGQNGNPKKLSINVDSRQSAWPRHSTQTSAKQSAPRTRKERRGHIAAAAARMLAVFDPTVAKCPEGLRSPPVAGGAVAAGGAGALMKGFAGAHADAVTVSLGPAGALAYSAANQSPLVPRLFGAVNDIFCLFQGHIENIASLKQHYGLSKTATEVTILIEAYRTLRDRGPLPASQVVRDLSGKFTFILYDTLSKSTFVAADADGSIPFFWGVDSENHLVFSDNVDLLKASCGNSFAPFPKGCFYTTSGGLQSFEHPLNELKPVPRVDSQGQMCGSNYKVDSEAKKDSGIPRVGSAADWSNHF</sequence>
<dbReference type="PANTHER" id="PTHR45952">
    <property type="entry name" value="ALUMINUM INDUCED PROTEIN WITH YGL AND LRDR MOTIFS"/>
    <property type="match status" value="1"/>
</dbReference>
<evidence type="ECO:0000259" key="2">
    <source>
        <dbReference type="SMART" id="SM01172"/>
    </source>
</evidence>
<dbReference type="SMART" id="SM01172">
    <property type="entry name" value="DUF3700"/>
    <property type="match status" value="1"/>
</dbReference>